<accession>A0A7G1N897</accession>
<dbReference type="PANTHER" id="PTHR42794">
    <property type="entry name" value="HEMIN IMPORT ATP-BINDING PROTEIN HMUV"/>
    <property type="match status" value="1"/>
</dbReference>
<dbReference type="EMBL" id="AP023439">
    <property type="protein sequence ID" value="BCL19039.1"/>
    <property type="molecule type" value="Genomic_DNA"/>
</dbReference>
<organism evidence="1 2">
    <name type="scientific">Streptomyces tuirus</name>
    <dbReference type="NCBI Taxonomy" id="68278"/>
    <lineage>
        <taxon>Bacteria</taxon>
        <taxon>Bacillati</taxon>
        <taxon>Actinomycetota</taxon>
        <taxon>Actinomycetes</taxon>
        <taxon>Kitasatosporales</taxon>
        <taxon>Streptomycetaceae</taxon>
        <taxon>Streptomyces</taxon>
    </lineage>
</organism>
<protein>
    <recommendedName>
        <fullName evidence="3">ABC transporter domain-containing protein</fullName>
    </recommendedName>
</protein>
<proteinExistence type="predicted"/>
<reference evidence="1 2" key="1">
    <citation type="journal article" date="2014" name="Int. J. Syst. Evol. Microbiol.">
        <title>Complete genome sequence of Corynebacterium casei LMG S-19264T (=DSM 44701T), isolated from a smear-ripened cheese.</title>
        <authorList>
            <consortium name="US DOE Joint Genome Institute (JGI-PGF)"/>
            <person name="Walter F."/>
            <person name="Albersmeier A."/>
            <person name="Kalinowski J."/>
            <person name="Ruckert C."/>
        </authorList>
    </citation>
    <scope>NUCLEOTIDE SEQUENCE [LARGE SCALE GENOMIC DNA]</scope>
    <source>
        <strain evidence="1 2">JCM 4255</strain>
    </source>
</reference>
<evidence type="ECO:0000313" key="1">
    <source>
        <dbReference type="EMBL" id="BCL19039.1"/>
    </source>
</evidence>
<dbReference type="AlphaFoldDB" id="A0A7G1N897"/>
<dbReference type="Gene3D" id="3.40.50.300">
    <property type="entry name" value="P-loop containing nucleotide triphosphate hydrolases"/>
    <property type="match status" value="1"/>
</dbReference>
<dbReference type="InterPro" id="IPR027417">
    <property type="entry name" value="P-loop_NTPase"/>
</dbReference>
<dbReference type="KEGG" id="stui:GCM10017668_08820"/>
<sequence length="96" mass="9991">MDVGHGIRCKSHHQLDLLTLVTGLPVTTVVALHDLNLAAMYCDRVVVLSAGRVVAAGTPGDVLTAELVADVYGVRAAVGPDGPEGRPHVRFLGTLP</sequence>
<dbReference type="Proteomes" id="UP000516373">
    <property type="component" value="Chromosome"/>
</dbReference>
<dbReference type="PANTHER" id="PTHR42794:SF2">
    <property type="entry name" value="ABC TRANSPORTER ATP-BINDING PROTEIN"/>
    <property type="match status" value="1"/>
</dbReference>
<name>A0A7G1N897_9ACTN</name>
<dbReference type="SUPFAM" id="SSF52540">
    <property type="entry name" value="P-loop containing nucleoside triphosphate hydrolases"/>
    <property type="match status" value="1"/>
</dbReference>
<evidence type="ECO:0008006" key="3">
    <source>
        <dbReference type="Google" id="ProtNLM"/>
    </source>
</evidence>
<evidence type="ECO:0000313" key="2">
    <source>
        <dbReference type="Proteomes" id="UP000516373"/>
    </source>
</evidence>
<gene>
    <name evidence="1" type="ORF">GCM10017668_08820</name>
</gene>